<dbReference type="AlphaFoldDB" id="A0AA37BHK4"/>
<reference evidence="2" key="2">
    <citation type="submission" date="2022-09" db="EMBL/GenBank/DDBJ databases">
        <authorList>
            <person name="Sun Q."/>
            <person name="Ohkuma M."/>
        </authorList>
    </citation>
    <scope>NUCLEOTIDE SEQUENCE</scope>
    <source>
        <strain evidence="2">JCM 3093</strain>
    </source>
</reference>
<dbReference type="SUPFAM" id="SSF55729">
    <property type="entry name" value="Acyl-CoA N-acyltransferases (Nat)"/>
    <property type="match status" value="1"/>
</dbReference>
<reference evidence="2" key="1">
    <citation type="journal article" date="2014" name="Int. J. Syst. Evol. Microbiol.">
        <title>Complete genome sequence of Corynebacterium casei LMG S-19264T (=DSM 44701T), isolated from a smear-ripened cheese.</title>
        <authorList>
            <consortium name="US DOE Joint Genome Institute (JGI-PGF)"/>
            <person name="Walter F."/>
            <person name="Albersmeier A."/>
            <person name="Kalinowski J."/>
            <person name="Ruckert C."/>
        </authorList>
    </citation>
    <scope>NUCLEOTIDE SEQUENCE</scope>
    <source>
        <strain evidence="2">JCM 3093</strain>
    </source>
</reference>
<comment type="caution">
    <text evidence="2">The sequence shown here is derived from an EMBL/GenBank/DDBJ whole genome shotgun (WGS) entry which is preliminary data.</text>
</comment>
<gene>
    <name evidence="2" type="ORF">GCM10010126_32250</name>
</gene>
<dbReference type="EMBL" id="BMQD01000009">
    <property type="protein sequence ID" value="GGK70394.1"/>
    <property type="molecule type" value="Genomic_DNA"/>
</dbReference>
<dbReference type="InterPro" id="IPR051908">
    <property type="entry name" value="Ribosomal_N-acetyltransferase"/>
</dbReference>
<name>A0AA37BHK4_9ACTN</name>
<feature type="domain" description="N-acetyltransferase" evidence="1">
    <location>
        <begin position="39"/>
        <end position="199"/>
    </location>
</feature>
<dbReference type="PROSITE" id="PS51186">
    <property type="entry name" value="GNAT"/>
    <property type="match status" value="1"/>
</dbReference>
<sequence length="205" mass="22452">MIVGVLTRSARSSRIRQMTTSDLPRAALAPSVTVSGLGLHLRDWTDEDLPAMAALFDEPQVDRWTPLRSPFTLETARAYLARARQGRAAGLRLQLAVTEDGGAPLGEVLLFRASPDERDAELGYAIGAAHRRRGLATRAVRLMTDYAYDTLAMDRVLLRIAPDNEASAAVARSAGFRLTDDEPVVRDRGDGTVSLLTWRHDRGSE</sequence>
<dbReference type="GO" id="GO:0005737">
    <property type="term" value="C:cytoplasm"/>
    <property type="evidence" value="ECO:0007669"/>
    <property type="project" value="TreeGrafter"/>
</dbReference>
<evidence type="ECO:0000259" key="1">
    <source>
        <dbReference type="PROSITE" id="PS51186"/>
    </source>
</evidence>
<dbReference type="PANTHER" id="PTHR43441">
    <property type="entry name" value="RIBOSOMAL-PROTEIN-SERINE ACETYLTRANSFERASE"/>
    <property type="match status" value="1"/>
</dbReference>
<dbReference type="Gene3D" id="3.40.630.30">
    <property type="match status" value="1"/>
</dbReference>
<proteinExistence type="predicted"/>
<organism evidence="2 3">
    <name type="scientific">Planomonospora parontospora</name>
    <dbReference type="NCBI Taxonomy" id="58119"/>
    <lineage>
        <taxon>Bacteria</taxon>
        <taxon>Bacillati</taxon>
        <taxon>Actinomycetota</taxon>
        <taxon>Actinomycetes</taxon>
        <taxon>Streptosporangiales</taxon>
        <taxon>Streptosporangiaceae</taxon>
        <taxon>Planomonospora</taxon>
    </lineage>
</organism>
<dbReference type="Proteomes" id="UP000627984">
    <property type="component" value="Unassembled WGS sequence"/>
</dbReference>
<accession>A0AA37BHK4</accession>
<protein>
    <recommendedName>
        <fullName evidence="1">N-acetyltransferase domain-containing protein</fullName>
    </recommendedName>
</protein>
<dbReference type="Pfam" id="PF13302">
    <property type="entry name" value="Acetyltransf_3"/>
    <property type="match status" value="1"/>
</dbReference>
<dbReference type="GO" id="GO:1990189">
    <property type="term" value="F:protein N-terminal-serine acetyltransferase activity"/>
    <property type="evidence" value="ECO:0007669"/>
    <property type="project" value="TreeGrafter"/>
</dbReference>
<evidence type="ECO:0000313" key="3">
    <source>
        <dbReference type="Proteomes" id="UP000627984"/>
    </source>
</evidence>
<dbReference type="InterPro" id="IPR016181">
    <property type="entry name" value="Acyl_CoA_acyltransferase"/>
</dbReference>
<dbReference type="PANTHER" id="PTHR43441:SF10">
    <property type="entry name" value="ACETYLTRANSFERASE"/>
    <property type="match status" value="1"/>
</dbReference>
<dbReference type="CDD" id="cd04301">
    <property type="entry name" value="NAT_SF"/>
    <property type="match status" value="1"/>
</dbReference>
<dbReference type="InterPro" id="IPR000182">
    <property type="entry name" value="GNAT_dom"/>
</dbReference>
<dbReference type="GO" id="GO:0008999">
    <property type="term" value="F:protein-N-terminal-alanine acetyltransferase activity"/>
    <property type="evidence" value="ECO:0007669"/>
    <property type="project" value="TreeGrafter"/>
</dbReference>
<evidence type="ECO:0000313" key="2">
    <source>
        <dbReference type="EMBL" id="GGK70394.1"/>
    </source>
</evidence>